<dbReference type="RefSeq" id="WP_143183793.1">
    <property type="nucleotide sequence ID" value="NZ_FQYR01000004.1"/>
</dbReference>
<dbReference type="GO" id="GO:0005886">
    <property type="term" value="C:plasma membrane"/>
    <property type="evidence" value="ECO:0007669"/>
    <property type="project" value="UniProtKB-SubCell"/>
</dbReference>
<feature type="transmembrane region" description="Helical" evidence="7">
    <location>
        <begin position="147"/>
        <end position="167"/>
    </location>
</feature>
<feature type="transmembrane region" description="Helical" evidence="7">
    <location>
        <begin position="57"/>
        <end position="77"/>
    </location>
</feature>
<gene>
    <name evidence="9" type="ORF">SAMN02745181_2187</name>
</gene>
<proteinExistence type="inferred from homology"/>
<dbReference type="PANTHER" id="PTHR30506">
    <property type="entry name" value="INNER MEMBRANE PROTEIN"/>
    <property type="match status" value="1"/>
</dbReference>
<dbReference type="STRING" id="1123071.SAMN02745181_2187"/>
<evidence type="ECO:0000256" key="7">
    <source>
        <dbReference type="SAM" id="Phobius"/>
    </source>
</evidence>
<comment type="similarity">
    <text evidence="2">Belongs to the UPF0126 family.</text>
</comment>
<protein>
    <submittedName>
        <fullName evidence="9">Uncharacterized membrane protein YeiH</fullName>
    </submittedName>
</protein>
<organism evidence="9 10">
    <name type="scientific">Rubritalea squalenifaciens DSM 18772</name>
    <dbReference type="NCBI Taxonomy" id="1123071"/>
    <lineage>
        <taxon>Bacteria</taxon>
        <taxon>Pseudomonadati</taxon>
        <taxon>Verrucomicrobiota</taxon>
        <taxon>Verrucomicrobiia</taxon>
        <taxon>Verrucomicrobiales</taxon>
        <taxon>Rubritaleaceae</taxon>
        <taxon>Rubritalea</taxon>
    </lineage>
</organism>
<sequence>MFYWWDIIGTFFFCVSGALAARQVKMDYLGMFLLALITGTGGGTLRSMMLGDTPPPIFRAPDYIVVSIVAVLAAILYERLWERYQREVSVVDALGLGLFACVGARAAGDAGLAWWGCMMMGMVTATFGGVIRDIIRNEVPLIFRKEIYATAALLGAGLMLWLDNLGVQPEVSVVLSALITAVIRLLAIRYAVHMKEDS</sequence>
<feature type="domain" description="Glycine transporter" evidence="8">
    <location>
        <begin position="90"/>
        <end position="162"/>
    </location>
</feature>
<evidence type="ECO:0000256" key="1">
    <source>
        <dbReference type="ARBA" id="ARBA00004651"/>
    </source>
</evidence>
<feature type="transmembrane region" description="Helical" evidence="7">
    <location>
        <begin position="89"/>
        <end position="107"/>
    </location>
</feature>
<dbReference type="PANTHER" id="PTHR30506:SF3">
    <property type="entry name" value="UPF0126 INNER MEMBRANE PROTEIN YADS-RELATED"/>
    <property type="match status" value="1"/>
</dbReference>
<keyword evidence="4 7" id="KW-0812">Transmembrane</keyword>
<evidence type="ECO:0000313" key="9">
    <source>
        <dbReference type="EMBL" id="SHJ61631.1"/>
    </source>
</evidence>
<keyword evidence="6 7" id="KW-0472">Membrane</keyword>
<dbReference type="Pfam" id="PF03458">
    <property type="entry name" value="Gly_transporter"/>
    <property type="match status" value="2"/>
</dbReference>
<dbReference type="FunCoup" id="A0A1M6KRU8">
    <property type="interactions" value="135"/>
</dbReference>
<keyword evidence="3" id="KW-1003">Cell membrane</keyword>
<evidence type="ECO:0000256" key="2">
    <source>
        <dbReference type="ARBA" id="ARBA00008193"/>
    </source>
</evidence>
<feature type="transmembrane region" description="Helical" evidence="7">
    <location>
        <begin position="173"/>
        <end position="192"/>
    </location>
</feature>
<accession>A0A1M6KRU8</accession>
<evidence type="ECO:0000256" key="4">
    <source>
        <dbReference type="ARBA" id="ARBA00022692"/>
    </source>
</evidence>
<feature type="transmembrane region" description="Helical" evidence="7">
    <location>
        <begin position="113"/>
        <end position="135"/>
    </location>
</feature>
<reference evidence="9 10" key="1">
    <citation type="submission" date="2016-11" db="EMBL/GenBank/DDBJ databases">
        <authorList>
            <person name="Jaros S."/>
            <person name="Januszkiewicz K."/>
            <person name="Wedrychowicz H."/>
        </authorList>
    </citation>
    <scope>NUCLEOTIDE SEQUENCE [LARGE SCALE GENOMIC DNA]</scope>
    <source>
        <strain evidence="9 10">DSM 18772</strain>
    </source>
</reference>
<keyword evidence="5 7" id="KW-1133">Transmembrane helix</keyword>
<evidence type="ECO:0000259" key="8">
    <source>
        <dbReference type="Pfam" id="PF03458"/>
    </source>
</evidence>
<dbReference type="InParanoid" id="A0A1M6KRU8"/>
<evidence type="ECO:0000313" key="10">
    <source>
        <dbReference type="Proteomes" id="UP000184510"/>
    </source>
</evidence>
<dbReference type="Proteomes" id="UP000184510">
    <property type="component" value="Unassembled WGS sequence"/>
</dbReference>
<evidence type="ECO:0000256" key="5">
    <source>
        <dbReference type="ARBA" id="ARBA00022989"/>
    </source>
</evidence>
<dbReference type="InterPro" id="IPR005115">
    <property type="entry name" value="Gly_transporter"/>
</dbReference>
<name>A0A1M6KRU8_9BACT</name>
<dbReference type="EMBL" id="FQYR01000004">
    <property type="protein sequence ID" value="SHJ61631.1"/>
    <property type="molecule type" value="Genomic_DNA"/>
</dbReference>
<evidence type="ECO:0000256" key="6">
    <source>
        <dbReference type="ARBA" id="ARBA00023136"/>
    </source>
</evidence>
<dbReference type="OrthoDB" id="9791874at2"/>
<keyword evidence="10" id="KW-1185">Reference proteome</keyword>
<comment type="subcellular location">
    <subcellularLocation>
        <location evidence="1">Cell membrane</location>
        <topology evidence="1">Multi-pass membrane protein</topology>
    </subcellularLocation>
</comment>
<evidence type="ECO:0000256" key="3">
    <source>
        <dbReference type="ARBA" id="ARBA00022475"/>
    </source>
</evidence>
<dbReference type="AlphaFoldDB" id="A0A1M6KRU8"/>
<feature type="domain" description="Glycine transporter" evidence="8">
    <location>
        <begin position="3"/>
        <end position="77"/>
    </location>
</feature>